<dbReference type="PANTHER" id="PTHR33420">
    <property type="entry name" value="FIMBRIAL SUBUNIT ELFA-RELATED"/>
    <property type="match status" value="1"/>
</dbReference>
<name>A0A0H3FJF4_RAHSY</name>
<dbReference type="Pfam" id="PF00419">
    <property type="entry name" value="Fimbrial"/>
    <property type="match status" value="1"/>
</dbReference>
<sequence length="200" mass="21394" precursor="true">MINHPVNMNNTLLRLLTVLAVGFPFVTSAESDLNLNIQANILETTCQLTVQNGGAIHLPTVSVNYFDDRGSPPAPILPTDQLGGYPFTVSLSECTDVIENVHFSFAPQSGNFAPGSKQVFISETDGAADGADNVGLVIFSQKYNTNVLEADGSSDVNFPINAATPVAEITDYHFYTRYQNTGAVSAGRVTSKVLVSVSYE</sequence>
<dbReference type="KEGG" id="rah:Rahaq_3528"/>
<dbReference type="InterPro" id="IPR000259">
    <property type="entry name" value="Adhesion_dom_fimbrial"/>
</dbReference>
<gene>
    <name evidence="3" type="ordered locus">Rahaq_3528</name>
</gene>
<proteinExistence type="predicted"/>
<dbReference type="GO" id="GO:0043709">
    <property type="term" value="P:cell adhesion involved in single-species biofilm formation"/>
    <property type="evidence" value="ECO:0007669"/>
    <property type="project" value="TreeGrafter"/>
</dbReference>
<feature type="domain" description="Fimbrial-type adhesion" evidence="2">
    <location>
        <begin position="36"/>
        <end position="199"/>
    </location>
</feature>
<dbReference type="GO" id="GO:0009289">
    <property type="term" value="C:pilus"/>
    <property type="evidence" value="ECO:0007669"/>
    <property type="project" value="InterPro"/>
</dbReference>
<organism evidence="3 4">
    <name type="scientific">Rahnella sp. (strain Y9602)</name>
    <dbReference type="NCBI Taxonomy" id="2703885"/>
    <lineage>
        <taxon>Bacteria</taxon>
        <taxon>Pseudomonadati</taxon>
        <taxon>Pseudomonadota</taxon>
        <taxon>Gammaproteobacteria</taxon>
        <taxon>Enterobacterales</taxon>
        <taxon>Yersiniaceae</taxon>
        <taxon>Rahnella</taxon>
    </lineage>
</organism>
<evidence type="ECO:0000313" key="3">
    <source>
        <dbReference type="EMBL" id="ADW75120.1"/>
    </source>
</evidence>
<evidence type="ECO:0000313" key="4">
    <source>
        <dbReference type="Proteomes" id="UP000007257"/>
    </source>
</evidence>
<dbReference type="InterPro" id="IPR036937">
    <property type="entry name" value="Adhesion_dom_fimbrial_sf"/>
</dbReference>
<reference evidence="4" key="1">
    <citation type="submission" date="2011-01" db="EMBL/GenBank/DDBJ databases">
        <title>Complete sequence of chromosome of Rahnella sp. Y9602.</title>
        <authorList>
            <consortium name="US DOE Joint Genome Institute"/>
            <person name="Lucas S."/>
            <person name="Copeland A."/>
            <person name="Lapidus A."/>
            <person name="Cheng J.-F."/>
            <person name="Goodwin L."/>
            <person name="Pitluck S."/>
            <person name="Lu M."/>
            <person name="Detter J.C."/>
            <person name="Han C."/>
            <person name="Tapia R."/>
            <person name="Land M."/>
            <person name="Hauser L."/>
            <person name="Kyrpides N."/>
            <person name="Ivanova N."/>
            <person name="Ovchinnikova G."/>
            <person name="Pagani I."/>
            <person name="Sobecky P.A."/>
            <person name="Martinez R.J."/>
            <person name="Woyke T."/>
        </authorList>
    </citation>
    <scope>NUCLEOTIDE SEQUENCE [LARGE SCALE GENOMIC DNA]</scope>
    <source>
        <strain evidence="4">Y9602</strain>
    </source>
</reference>
<keyword evidence="1" id="KW-0732">Signal</keyword>
<protein>
    <submittedName>
        <fullName evidence="3">Fimbrial protein domain-containing protein</fullName>
    </submittedName>
</protein>
<dbReference type="Gene3D" id="2.60.40.1090">
    <property type="entry name" value="Fimbrial-type adhesion domain"/>
    <property type="match status" value="1"/>
</dbReference>
<dbReference type="Proteomes" id="UP000007257">
    <property type="component" value="Chromosome"/>
</dbReference>
<dbReference type="eggNOG" id="COG3539">
    <property type="taxonomic scope" value="Bacteria"/>
</dbReference>
<evidence type="ECO:0000256" key="1">
    <source>
        <dbReference type="SAM" id="SignalP"/>
    </source>
</evidence>
<dbReference type="SUPFAM" id="SSF49401">
    <property type="entry name" value="Bacterial adhesins"/>
    <property type="match status" value="1"/>
</dbReference>
<dbReference type="AlphaFoldDB" id="A0A0H3FJF4"/>
<dbReference type="EMBL" id="CP002505">
    <property type="protein sequence ID" value="ADW75120.1"/>
    <property type="molecule type" value="Genomic_DNA"/>
</dbReference>
<feature type="chain" id="PRO_5002609346" evidence="1">
    <location>
        <begin position="30"/>
        <end position="200"/>
    </location>
</feature>
<dbReference type="OrthoDB" id="6504225at2"/>
<evidence type="ECO:0000259" key="2">
    <source>
        <dbReference type="Pfam" id="PF00419"/>
    </source>
</evidence>
<dbReference type="RefSeq" id="WP_013576812.1">
    <property type="nucleotide sequence ID" value="NC_015061.1"/>
</dbReference>
<dbReference type="InterPro" id="IPR008966">
    <property type="entry name" value="Adhesion_dom_sf"/>
</dbReference>
<dbReference type="PANTHER" id="PTHR33420:SF5">
    <property type="entry name" value="FIMBRIAL SUBUNIT"/>
    <property type="match status" value="1"/>
</dbReference>
<dbReference type="NCBIfam" id="NF011794">
    <property type="entry name" value="PRK15262.1"/>
    <property type="match status" value="1"/>
</dbReference>
<accession>A0A0H3FJF4</accession>
<dbReference type="HOGENOM" id="CLU_119930_0_1_6"/>
<reference evidence="3 4" key="2">
    <citation type="journal article" date="2012" name="J. Bacteriol.">
        <title>Complete Genome Sequence of Rahnella sp. Strain Y9602, a Gammaproteobacterium Isolate from Metal- and Radionuclide-Contaminated Soil.</title>
        <authorList>
            <person name="Martinez R.J."/>
            <person name="Bruce D."/>
            <person name="Detter C."/>
            <person name="Goodwin L.A."/>
            <person name="Han J."/>
            <person name="Han C.S."/>
            <person name="Held B."/>
            <person name="Land M.L."/>
            <person name="Mikhailova N."/>
            <person name="Nolan M."/>
            <person name="Pennacchio L."/>
            <person name="Pitluck S."/>
            <person name="Tapia R."/>
            <person name="Woyke T."/>
            <person name="Sobecky P.A."/>
        </authorList>
    </citation>
    <scope>NUCLEOTIDE SEQUENCE [LARGE SCALE GENOMIC DNA]</scope>
    <source>
        <strain evidence="3 4">Y9602</strain>
    </source>
</reference>
<feature type="signal peptide" evidence="1">
    <location>
        <begin position="1"/>
        <end position="29"/>
    </location>
</feature>
<dbReference type="InterPro" id="IPR050263">
    <property type="entry name" value="Bact_Fimbrial_Adh_Pro"/>
</dbReference>